<proteinExistence type="inferred from homology"/>
<dbReference type="FunFam" id="3.40.605.10:FF:000050">
    <property type="entry name" value="Aldehyde dehydrogenase, mitochondrial"/>
    <property type="match status" value="1"/>
</dbReference>
<comment type="caution">
    <text evidence="6">The sequence shown here is derived from an EMBL/GenBank/DDBJ whole genome shotgun (WGS) entry which is preliminary data.</text>
</comment>
<dbReference type="CDD" id="cd07141">
    <property type="entry name" value="ALDH_F1AB_F2_RALDH1"/>
    <property type="match status" value="1"/>
</dbReference>
<dbReference type="FunFam" id="3.40.605.10:FF:000026">
    <property type="entry name" value="Aldehyde dehydrogenase, putative"/>
    <property type="match status" value="1"/>
</dbReference>
<dbReference type="InterPro" id="IPR015590">
    <property type="entry name" value="Aldehyde_DH_dom"/>
</dbReference>
<dbReference type="Gene3D" id="3.40.309.10">
    <property type="entry name" value="Aldehyde Dehydrogenase, Chain A, domain 2"/>
    <property type="match status" value="1"/>
</dbReference>
<dbReference type="OrthoDB" id="310895at2759"/>
<reference evidence="6" key="1">
    <citation type="submission" date="2021-11" db="EMBL/GenBank/DDBJ databases">
        <authorList>
            <person name="Schell T."/>
        </authorList>
    </citation>
    <scope>NUCLEOTIDE SEQUENCE</scope>
    <source>
        <strain evidence="6">M5</strain>
    </source>
</reference>
<comment type="similarity">
    <text evidence="1 4">Belongs to the aldehyde dehydrogenase family.</text>
</comment>
<gene>
    <name evidence="6" type="ORF">DGAL_LOCUS5153</name>
</gene>
<evidence type="ECO:0000259" key="5">
    <source>
        <dbReference type="Pfam" id="PF00171"/>
    </source>
</evidence>
<dbReference type="InterPro" id="IPR016161">
    <property type="entry name" value="Ald_DH/histidinol_DH"/>
</dbReference>
<evidence type="ECO:0000313" key="6">
    <source>
        <dbReference type="EMBL" id="CAH0102709.1"/>
    </source>
</evidence>
<dbReference type="PANTHER" id="PTHR11699">
    <property type="entry name" value="ALDEHYDE DEHYDROGENASE-RELATED"/>
    <property type="match status" value="1"/>
</dbReference>
<sequence length="502" mass="54400">MTAQPEIKFTQLFIDGKFVDSVSGKKFAVINPSTGKKLCDVAEGDKADVDIAVEAARRAFKFGSTWRTMDASNRGRLINKLADLIERDAEYLAALETLNNGKPLAEAQFDMVCAVNCLRYYAGWSDKIHGQTIPADGNIFVVTRKEPVGVVGQIIPWNYPVLATSHLQYFVSQIVMCAWKFGPALAAGCTVVLKPAEQTPLTALYLAHLSVEAGFPTGVINVINGFGDTAGAALTNHQNVQKIAFTGSTQVGKLIMETAAKSNLKRVSLELGGKSPIVVFPDVDLDEAVTICYNAIFANMGQCCCAGSRTFVHEDIYDDFVKKATAMAAARKVGNPFDEGVEQGPQVSEEQYNKVLELVESGKKEGASVTCGGNKWGSEGFFVEPTVFADVTDGMRIAKEEIFGPVQTIFKFRTMEELIERANNTYYGLAAGVLTKDINTALTFAQAVEAGSIWVNCYDATMPQTPFGGFKMSGQGRELGEEGLHHYLEVKTITIAVPQKNS</sequence>
<organism evidence="6 7">
    <name type="scientific">Daphnia galeata</name>
    <dbReference type="NCBI Taxonomy" id="27404"/>
    <lineage>
        <taxon>Eukaryota</taxon>
        <taxon>Metazoa</taxon>
        <taxon>Ecdysozoa</taxon>
        <taxon>Arthropoda</taxon>
        <taxon>Crustacea</taxon>
        <taxon>Branchiopoda</taxon>
        <taxon>Diplostraca</taxon>
        <taxon>Cladocera</taxon>
        <taxon>Anomopoda</taxon>
        <taxon>Daphniidae</taxon>
        <taxon>Daphnia</taxon>
    </lineage>
</organism>
<dbReference type="SUPFAM" id="SSF53720">
    <property type="entry name" value="ALDH-like"/>
    <property type="match status" value="1"/>
</dbReference>
<evidence type="ECO:0000256" key="3">
    <source>
        <dbReference type="PROSITE-ProRule" id="PRU10007"/>
    </source>
</evidence>
<accession>A0A8J2RPK2</accession>
<keyword evidence="2 4" id="KW-0560">Oxidoreductase</keyword>
<dbReference type="AlphaFoldDB" id="A0A8J2RPK2"/>
<feature type="active site" evidence="3">
    <location>
        <position position="270"/>
    </location>
</feature>
<name>A0A8J2RPK2_9CRUS</name>
<dbReference type="InterPro" id="IPR016163">
    <property type="entry name" value="Ald_DH_C"/>
</dbReference>
<protein>
    <recommendedName>
        <fullName evidence="5">Aldehyde dehydrogenase domain-containing protein</fullName>
    </recommendedName>
</protein>
<evidence type="ECO:0000313" key="7">
    <source>
        <dbReference type="Proteomes" id="UP000789390"/>
    </source>
</evidence>
<dbReference type="Pfam" id="PF00171">
    <property type="entry name" value="Aldedh"/>
    <property type="match status" value="1"/>
</dbReference>
<dbReference type="EMBL" id="CAKKLH010000090">
    <property type="protein sequence ID" value="CAH0102709.1"/>
    <property type="molecule type" value="Genomic_DNA"/>
</dbReference>
<dbReference type="PROSITE" id="PS00687">
    <property type="entry name" value="ALDEHYDE_DEHYDR_GLU"/>
    <property type="match status" value="1"/>
</dbReference>
<dbReference type="InterPro" id="IPR016162">
    <property type="entry name" value="Ald_DH_N"/>
</dbReference>
<dbReference type="InterPro" id="IPR016160">
    <property type="entry name" value="Ald_DH_CS_CYS"/>
</dbReference>
<keyword evidence="7" id="KW-1185">Reference proteome</keyword>
<evidence type="ECO:0000256" key="1">
    <source>
        <dbReference type="ARBA" id="ARBA00009986"/>
    </source>
</evidence>
<dbReference type="InterPro" id="IPR029510">
    <property type="entry name" value="Ald_DH_CS_GLU"/>
</dbReference>
<dbReference type="Proteomes" id="UP000789390">
    <property type="component" value="Unassembled WGS sequence"/>
</dbReference>
<dbReference type="FunFam" id="3.40.309.10:FF:000001">
    <property type="entry name" value="Mitochondrial aldehyde dehydrogenase 2"/>
    <property type="match status" value="1"/>
</dbReference>
<evidence type="ECO:0000256" key="4">
    <source>
        <dbReference type="RuleBase" id="RU003345"/>
    </source>
</evidence>
<dbReference type="PROSITE" id="PS00070">
    <property type="entry name" value="ALDEHYDE_DEHYDR_CYS"/>
    <property type="match status" value="1"/>
</dbReference>
<dbReference type="Gene3D" id="3.40.605.10">
    <property type="entry name" value="Aldehyde Dehydrogenase, Chain A, domain 1"/>
    <property type="match status" value="1"/>
</dbReference>
<feature type="domain" description="Aldehyde dehydrogenase" evidence="5">
    <location>
        <begin position="18"/>
        <end position="493"/>
    </location>
</feature>
<evidence type="ECO:0000256" key="2">
    <source>
        <dbReference type="ARBA" id="ARBA00023002"/>
    </source>
</evidence>
<dbReference type="GO" id="GO:0016620">
    <property type="term" value="F:oxidoreductase activity, acting on the aldehyde or oxo group of donors, NAD or NADP as acceptor"/>
    <property type="evidence" value="ECO:0007669"/>
    <property type="project" value="InterPro"/>
</dbReference>